<dbReference type="VEuPathDB" id="TrichDB:TRFO_02221"/>
<keyword evidence="3" id="KW-1185">Reference proteome</keyword>
<evidence type="ECO:0000313" key="3">
    <source>
        <dbReference type="Proteomes" id="UP000179807"/>
    </source>
</evidence>
<dbReference type="Proteomes" id="UP000179807">
    <property type="component" value="Unassembled WGS sequence"/>
</dbReference>
<protein>
    <submittedName>
        <fullName evidence="2">Uncharacterized protein</fullName>
    </submittedName>
</protein>
<dbReference type="GeneID" id="94825255"/>
<name>A0A1J4J993_9EUKA</name>
<evidence type="ECO:0000313" key="2">
    <source>
        <dbReference type="EMBL" id="OHS95241.1"/>
    </source>
</evidence>
<dbReference type="EMBL" id="MLAK01001259">
    <property type="protein sequence ID" value="OHS95241.1"/>
    <property type="molecule type" value="Genomic_DNA"/>
</dbReference>
<gene>
    <name evidence="2" type="ORF">TRFO_02221</name>
</gene>
<feature type="coiled-coil region" evidence="1">
    <location>
        <begin position="55"/>
        <end position="110"/>
    </location>
</feature>
<proteinExistence type="predicted"/>
<organism evidence="2 3">
    <name type="scientific">Tritrichomonas foetus</name>
    <dbReference type="NCBI Taxonomy" id="1144522"/>
    <lineage>
        <taxon>Eukaryota</taxon>
        <taxon>Metamonada</taxon>
        <taxon>Parabasalia</taxon>
        <taxon>Tritrichomonadida</taxon>
        <taxon>Tritrichomonadidae</taxon>
        <taxon>Tritrichomonas</taxon>
    </lineage>
</organism>
<dbReference type="RefSeq" id="XP_068348378.1">
    <property type="nucleotide sequence ID" value="XM_068490551.1"/>
</dbReference>
<dbReference type="AlphaFoldDB" id="A0A1J4J993"/>
<keyword evidence="1" id="KW-0175">Coiled coil</keyword>
<sequence length="325" mass="37807">MTSLYDNDDNFSFASSSFRASRNGSFMNTSGDFDSDENSSLTEIVSTKNDLKVKYSAALQTKETYEKRKRQINEKIQEINRSGKISMRLLDEKKKELTEENDRLQKILDEMPTVEFLQEKARTLNEILEASVISANSSTFLDSLKLQEIGILGRDESLGILQERLKSMVERLNYLMLAKEEKKHSPSQNSAYFESFQLRKKINLMQKSHPESKTLARYQCEQLEESVCKLREEVQKLREKQKIKNTTPLIHLKDLQHEVDSAGGDPKKLICIRGNLYKYNSTLFNVEYRFKRIYAVTKEIELPFVSFIKTLISTPKSYKRIHSLR</sequence>
<comment type="caution">
    <text evidence="2">The sequence shown here is derived from an EMBL/GenBank/DDBJ whole genome shotgun (WGS) entry which is preliminary data.</text>
</comment>
<accession>A0A1J4J993</accession>
<evidence type="ECO:0000256" key="1">
    <source>
        <dbReference type="SAM" id="Coils"/>
    </source>
</evidence>
<reference evidence="2" key="1">
    <citation type="submission" date="2016-10" db="EMBL/GenBank/DDBJ databases">
        <authorList>
            <person name="Benchimol M."/>
            <person name="Almeida L.G."/>
            <person name="Vasconcelos A.T."/>
            <person name="Perreira-Neves A."/>
            <person name="Rosa I.A."/>
            <person name="Tasca T."/>
            <person name="Bogo M.R."/>
            <person name="de Souza W."/>
        </authorList>
    </citation>
    <scope>NUCLEOTIDE SEQUENCE [LARGE SCALE GENOMIC DNA]</scope>
    <source>
        <strain evidence="2">K</strain>
    </source>
</reference>